<dbReference type="FunFam" id="3.40.50.1390:FF:000001">
    <property type="entry name" value="DNA recombinase"/>
    <property type="match status" value="1"/>
</dbReference>
<dbReference type="GO" id="GO:0000150">
    <property type="term" value="F:DNA strand exchange activity"/>
    <property type="evidence" value="ECO:0007669"/>
    <property type="project" value="UniProtKB-KW"/>
</dbReference>
<comment type="similarity">
    <text evidence="1">Belongs to the site-specific recombinase resolvase family.</text>
</comment>
<dbReference type="PROSITE" id="PS00398">
    <property type="entry name" value="RECOMBINASES_2"/>
    <property type="match status" value="1"/>
</dbReference>
<accession>A0A5M8QZQ7</accession>
<protein>
    <submittedName>
        <fullName evidence="8">Recombinase family protein</fullName>
    </submittedName>
</protein>
<evidence type="ECO:0000313" key="8">
    <source>
        <dbReference type="EMBL" id="KAA6440891.1"/>
    </source>
</evidence>
<proteinExistence type="inferred from homology"/>
<dbReference type="PANTHER" id="PTHR30461">
    <property type="entry name" value="DNA-INVERTASE FROM LAMBDOID PROPHAGE"/>
    <property type="match status" value="1"/>
</dbReference>
<evidence type="ECO:0000313" key="9">
    <source>
        <dbReference type="Proteomes" id="UP000323994"/>
    </source>
</evidence>
<evidence type="ECO:0000259" key="7">
    <source>
        <dbReference type="PROSITE" id="PS51736"/>
    </source>
</evidence>
<sequence length="206" mass="23696">MVIGYIRVSKTEQNQDLQFDSLKKAGCEKIYHEKISGASTQRPEYIRMISELRQGDVIVVWRIDRLGRTTYELIKLMVEWKEMGVDFRSISEGIDTSSKMGRLWYMLSSVFAENEREILMERTLAGMEAARARGRVGGRPKGLTKKSKELASLAATLYQSKKYTTMQICEQLKIGSKATLYNYLRHEGLEIEGWERQKKASIVNNV</sequence>
<dbReference type="SUPFAM" id="SSF53041">
    <property type="entry name" value="Resolvase-like"/>
    <property type="match status" value="1"/>
</dbReference>
<evidence type="ECO:0000256" key="1">
    <source>
        <dbReference type="ARBA" id="ARBA00009913"/>
    </source>
</evidence>
<dbReference type="EMBL" id="VBSN01000026">
    <property type="protein sequence ID" value="KAA6440891.1"/>
    <property type="molecule type" value="Genomic_DNA"/>
</dbReference>
<dbReference type="InterPro" id="IPR036162">
    <property type="entry name" value="Resolvase-like_N_sf"/>
</dbReference>
<dbReference type="Pfam" id="PF00239">
    <property type="entry name" value="Resolvase"/>
    <property type="match status" value="1"/>
</dbReference>
<evidence type="ECO:0000256" key="5">
    <source>
        <dbReference type="ARBA" id="ARBA00023172"/>
    </source>
</evidence>
<evidence type="ECO:0000256" key="6">
    <source>
        <dbReference type="PIRSR" id="PIRSR606118-50"/>
    </source>
</evidence>
<keyword evidence="5" id="KW-0233">DNA recombination</keyword>
<organism evidence="8 9">
    <name type="scientific">Dyadobacter flavalbus</name>
    <dbReference type="NCBI Taxonomy" id="2579942"/>
    <lineage>
        <taxon>Bacteria</taxon>
        <taxon>Pseudomonadati</taxon>
        <taxon>Bacteroidota</taxon>
        <taxon>Cytophagia</taxon>
        <taxon>Cytophagales</taxon>
        <taxon>Spirosomataceae</taxon>
        <taxon>Dyadobacter</taxon>
    </lineage>
</organism>
<dbReference type="InterPro" id="IPR006118">
    <property type="entry name" value="Recombinase_CS"/>
</dbReference>
<keyword evidence="3" id="KW-0230">DNA invertase</keyword>
<feature type="active site" description="O-(5'-phospho-DNA)-serine intermediate" evidence="6">
    <location>
        <position position="9"/>
    </location>
</feature>
<dbReference type="PANTHER" id="PTHR30461:SF2">
    <property type="entry name" value="SERINE RECOMBINASE PINE-RELATED"/>
    <property type="match status" value="1"/>
</dbReference>
<name>A0A5M8QZQ7_9BACT</name>
<dbReference type="GO" id="GO:0015074">
    <property type="term" value="P:DNA integration"/>
    <property type="evidence" value="ECO:0007669"/>
    <property type="project" value="UniProtKB-KW"/>
</dbReference>
<keyword evidence="9" id="KW-1185">Reference proteome</keyword>
<comment type="caution">
    <text evidence="8">The sequence shown here is derived from an EMBL/GenBank/DDBJ whole genome shotgun (WGS) entry which is preliminary data.</text>
</comment>
<evidence type="ECO:0000256" key="4">
    <source>
        <dbReference type="ARBA" id="ARBA00023125"/>
    </source>
</evidence>
<evidence type="ECO:0000256" key="2">
    <source>
        <dbReference type="ARBA" id="ARBA00022908"/>
    </source>
</evidence>
<keyword evidence="4" id="KW-0238">DNA-binding</keyword>
<dbReference type="CDD" id="cd03768">
    <property type="entry name" value="SR_ResInv"/>
    <property type="match status" value="1"/>
</dbReference>
<dbReference type="InterPro" id="IPR050639">
    <property type="entry name" value="SSR_resolvase"/>
</dbReference>
<dbReference type="RefSeq" id="WP_139011008.1">
    <property type="nucleotide sequence ID" value="NZ_VBSN01000026.1"/>
</dbReference>
<dbReference type="PROSITE" id="PS51736">
    <property type="entry name" value="RECOMBINASES_3"/>
    <property type="match status" value="1"/>
</dbReference>
<dbReference type="Gene3D" id="3.40.50.1390">
    <property type="entry name" value="Resolvase, N-terminal catalytic domain"/>
    <property type="match status" value="1"/>
</dbReference>
<reference evidence="8 9" key="1">
    <citation type="submission" date="2019-05" db="EMBL/GenBank/DDBJ databases">
        <authorList>
            <person name="Qu J.-H."/>
        </authorList>
    </citation>
    <scope>NUCLEOTIDE SEQUENCE [LARGE SCALE GENOMIC DNA]</scope>
    <source>
        <strain evidence="8 9">NS28</strain>
    </source>
</reference>
<dbReference type="Proteomes" id="UP000323994">
    <property type="component" value="Unassembled WGS sequence"/>
</dbReference>
<evidence type="ECO:0000256" key="3">
    <source>
        <dbReference type="ARBA" id="ARBA00023100"/>
    </source>
</evidence>
<dbReference type="InterPro" id="IPR006119">
    <property type="entry name" value="Resolv_N"/>
</dbReference>
<feature type="domain" description="Resolvase/invertase-type recombinase catalytic" evidence="7">
    <location>
        <begin position="1"/>
        <end position="134"/>
    </location>
</feature>
<gene>
    <name evidence="8" type="ORF">FEM33_05025</name>
</gene>
<keyword evidence="2" id="KW-0229">DNA integration</keyword>
<dbReference type="GO" id="GO:0003677">
    <property type="term" value="F:DNA binding"/>
    <property type="evidence" value="ECO:0007669"/>
    <property type="project" value="UniProtKB-KW"/>
</dbReference>
<dbReference type="AlphaFoldDB" id="A0A5M8QZQ7"/>
<dbReference type="OrthoDB" id="9797501at2"/>
<dbReference type="SMART" id="SM00857">
    <property type="entry name" value="Resolvase"/>
    <property type="match status" value="1"/>
</dbReference>